<evidence type="ECO:0000256" key="9">
    <source>
        <dbReference type="SAM" id="MobiDB-lite"/>
    </source>
</evidence>
<dbReference type="STRING" id="100787.A0A0G4KSW3"/>
<gene>
    <name evidence="10" type="ORF">BN1708_010561</name>
</gene>
<name>A0A0G4KSW3_VERLO</name>
<dbReference type="AlphaFoldDB" id="A0A0G4KSW3"/>
<dbReference type="InterPro" id="IPR040152">
    <property type="entry name" value="Atp25"/>
</dbReference>
<organism evidence="10 11">
    <name type="scientific">Verticillium longisporum</name>
    <name type="common">Verticillium dahliae var. longisporum</name>
    <dbReference type="NCBI Taxonomy" id="100787"/>
    <lineage>
        <taxon>Eukaryota</taxon>
        <taxon>Fungi</taxon>
        <taxon>Dikarya</taxon>
        <taxon>Ascomycota</taxon>
        <taxon>Pezizomycotina</taxon>
        <taxon>Sordariomycetes</taxon>
        <taxon>Hypocreomycetidae</taxon>
        <taxon>Glomerellales</taxon>
        <taxon>Plectosphaerellaceae</taxon>
        <taxon>Verticillium</taxon>
    </lineage>
</organism>
<feature type="compositionally biased region" description="Polar residues" evidence="9">
    <location>
        <begin position="45"/>
        <end position="55"/>
    </location>
</feature>
<accession>A0A0G4KSW3</accession>
<reference evidence="10 11" key="1">
    <citation type="submission" date="2015-05" db="EMBL/GenBank/DDBJ databases">
        <authorList>
            <person name="Wang D.B."/>
            <person name="Wang M."/>
        </authorList>
    </citation>
    <scope>NUCLEOTIDE SEQUENCE [LARGE SCALE GENOMIC DNA]</scope>
    <source>
        <strain evidence="10">VL1</strain>
    </source>
</reference>
<evidence type="ECO:0000313" key="10">
    <source>
        <dbReference type="EMBL" id="CRK12565.1"/>
    </source>
</evidence>
<evidence type="ECO:0000256" key="8">
    <source>
        <dbReference type="RuleBase" id="RU367062"/>
    </source>
</evidence>
<comment type="similarity">
    <text evidence="3 8">Belongs to the ATP25 family.</text>
</comment>
<keyword evidence="6 8" id="KW-0496">Mitochondrion</keyword>
<dbReference type="EMBL" id="CVQH01003891">
    <property type="protein sequence ID" value="CRK12565.1"/>
    <property type="molecule type" value="Genomic_DNA"/>
</dbReference>
<dbReference type="GO" id="GO:0005743">
    <property type="term" value="C:mitochondrial inner membrane"/>
    <property type="evidence" value="ECO:0007669"/>
    <property type="project" value="UniProtKB-SubCell"/>
</dbReference>
<evidence type="ECO:0000256" key="3">
    <source>
        <dbReference type="ARBA" id="ARBA00010787"/>
    </source>
</evidence>
<keyword evidence="11" id="KW-1185">Reference proteome</keyword>
<evidence type="ECO:0000256" key="7">
    <source>
        <dbReference type="ARBA" id="ARBA00023136"/>
    </source>
</evidence>
<dbReference type="PANTHER" id="PTHR28087:SF1">
    <property type="entry name" value="ATPASE SYNTHESIS PROTEIN 25, MITOCHONDRIAL"/>
    <property type="match status" value="1"/>
</dbReference>
<keyword evidence="5 8" id="KW-0809">Transit peptide</keyword>
<keyword evidence="7 8" id="KW-0472">Membrane</keyword>
<protein>
    <recommendedName>
        <fullName evidence="8">ATPase synthesis protein 25</fullName>
    </recommendedName>
</protein>
<evidence type="ECO:0000256" key="2">
    <source>
        <dbReference type="ARBA" id="ARBA00004443"/>
    </source>
</evidence>
<evidence type="ECO:0000256" key="4">
    <source>
        <dbReference type="ARBA" id="ARBA00022792"/>
    </source>
</evidence>
<evidence type="ECO:0000313" key="11">
    <source>
        <dbReference type="Proteomes" id="UP000044602"/>
    </source>
</evidence>
<feature type="region of interest" description="Disordered" evidence="9">
    <location>
        <begin position="42"/>
        <end position="73"/>
    </location>
</feature>
<evidence type="ECO:0000256" key="1">
    <source>
        <dbReference type="ARBA" id="ARBA00003470"/>
    </source>
</evidence>
<dbReference type="PANTHER" id="PTHR28087">
    <property type="entry name" value="ATPASE SYNTHESIS PROTEIN 25, MITOCHONDRIAL"/>
    <property type="match status" value="1"/>
</dbReference>
<sequence length="630" mass="69143">MASRPAMTALGCFQCRTAALRAVASASRPALRSQAAPTRIIRSSVPATRSFTSARTGGALQSKDTDPELQEKPSVTIEEPKAVEDAIDALEAASIAEADTSAGDDKTTEASSETPWYLQVDAPVHAPTQHVPTLPTVPDGAPSILEHIMKFAYEEMGLDDLELLDLREMDPPPALGPNLLMLFGTARGERHLHVSSSRLVKWLRNKYKIDASAAGLIGPGELKTKLRRLRKKAKLMGTSAVVQGGDDGITTGWICVNLGTQGSDVKEAASFDSSGQMSGFGGPATGTTLVVQVMTESRRTELNLEHLWMGQLRRANEAKNTLEVDAEEKAFYAKFGAKPPKPKTRVQPKPAFAQKRGFSTSARQLATPSVAQGLETDVDAILKDARLKIDDIREGGAPVTAENGLKLLGSIFQSVPVDEDISVEQATLALSLLETMTGRGLPILNHDVLVTMIESIVKSGAQGDRIRQIQSNVEYLLTHAVTTCPSEMHLLRLLEAYHRQKNLDRFWQTWRTPPRHGTPRGPLLYRYMFERAAMLKRRDWCIEVLRHCAPEMMHEAPPVLPVGEVWKALRACLLVVDAGAEALAETPPVLRETTASKEEWIVKRKANAEFVKMYRDFDATRQRIEKTGRL</sequence>
<comment type="function">
    <text evidence="8">Mitochondrial mRNA stabilization factor.</text>
</comment>
<comment type="subcellular location">
    <subcellularLocation>
        <location evidence="2 8">Mitochondrion inner membrane</location>
        <topology evidence="2 8">Peripheral membrane protein</topology>
        <orientation evidence="2 8">Matrix side</orientation>
    </subcellularLocation>
</comment>
<dbReference type="Proteomes" id="UP000044602">
    <property type="component" value="Unassembled WGS sequence"/>
</dbReference>
<dbReference type="InterPro" id="IPR043519">
    <property type="entry name" value="NT_sf"/>
</dbReference>
<evidence type="ECO:0000256" key="5">
    <source>
        <dbReference type="ARBA" id="ARBA00022946"/>
    </source>
</evidence>
<evidence type="ECO:0000256" key="6">
    <source>
        <dbReference type="ARBA" id="ARBA00023128"/>
    </source>
</evidence>
<dbReference type="GO" id="GO:0048255">
    <property type="term" value="P:mRNA stabilization"/>
    <property type="evidence" value="ECO:0007669"/>
    <property type="project" value="TreeGrafter"/>
</dbReference>
<comment type="function">
    <text evidence="1">Probable mitochondrial mRNA stabilization factor.</text>
</comment>
<dbReference type="Gene3D" id="3.30.460.10">
    <property type="entry name" value="Beta Polymerase, domain 2"/>
    <property type="match status" value="1"/>
</dbReference>
<dbReference type="GO" id="GO:0140053">
    <property type="term" value="P:mitochondrial gene expression"/>
    <property type="evidence" value="ECO:0007669"/>
    <property type="project" value="UniProtKB-UniRule"/>
</dbReference>
<proteinExistence type="inferred from homology"/>
<keyword evidence="4 8" id="KW-0999">Mitochondrion inner membrane</keyword>